<dbReference type="Proteomes" id="UP001139035">
    <property type="component" value="Unassembled WGS sequence"/>
</dbReference>
<evidence type="ECO:0000313" key="1">
    <source>
        <dbReference type="EMBL" id="MCE7026396.1"/>
    </source>
</evidence>
<dbReference type="AlphaFoldDB" id="A0A9X1T2M0"/>
<keyword evidence="2" id="KW-1185">Reference proteome</keyword>
<comment type="caution">
    <text evidence="1">The sequence shown here is derived from an EMBL/GenBank/DDBJ whole genome shotgun (WGS) entry which is preliminary data.</text>
</comment>
<accession>A0A9X1T2M0</accession>
<gene>
    <name evidence="1" type="ORF">LZD57_00200</name>
</gene>
<evidence type="ECO:0000313" key="2">
    <source>
        <dbReference type="Proteomes" id="UP001139035"/>
    </source>
</evidence>
<proteinExistence type="predicted"/>
<dbReference type="EMBL" id="JAJUWU010000001">
    <property type="protein sequence ID" value="MCE7026396.1"/>
    <property type="molecule type" value="Genomic_DNA"/>
</dbReference>
<dbReference type="RefSeq" id="WP_233717100.1">
    <property type="nucleotide sequence ID" value="NZ_JAJUWU010000001.1"/>
</dbReference>
<name>A0A9X1T2M0_9HYPH</name>
<protein>
    <submittedName>
        <fullName evidence="1">Uncharacterized protein</fullName>
    </submittedName>
</protein>
<reference evidence="1" key="1">
    <citation type="submission" date="2022-01" db="EMBL/GenBank/DDBJ databases">
        <title>Jiella avicenniae sp. nov., a novel endophytic bacterium isolated from bark of Avicennia marina.</title>
        <authorList>
            <person name="Tuo L."/>
        </authorList>
    </citation>
    <scope>NUCLEOTIDE SEQUENCE</scope>
    <source>
        <strain evidence="1">CBK1P-4</strain>
    </source>
</reference>
<sequence length="110" mass="12041">MTAALERGLAPANHFSADVVDAAEIAETLGIDEALVRRDAAEWSRKYGFPRRLRPFGWFWSRAAIRRWMLVASGEGPKDDDADAGTAEIRPLSIVAQQRAALAARYGGRG</sequence>
<organism evidence="1 2">
    <name type="scientific">Jiella avicenniae</name>
    <dbReference type="NCBI Taxonomy" id="2907202"/>
    <lineage>
        <taxon>Bacteria</taxon>
        <taxon>Pseudomonadati</taxon>
        <taxon>Pseudomonadota</taxon>
        <taxon>Alphaproteobacteria</taxon>
        <taxon>Hyphomicrobiales</taxon>
        <taxon>Aurantimonadaceae</taxon>
        <taxon>Jiella</taxon>
    </lineage>
</organism>